<organism evidence="1 2">
    <name type="scientific">Phytophthora nicotianae P1569</name>
    <dbReference type="NCBI Taxonomy" id="1317065"/>
    <lineage>
        <taxon>Eukaryota</taxon>
        <taxon>Sar</taxon>
        <taxon>Stramenopiles</taxon>
        <taxon>Oomycota</taxon>
        <taxon>Peronosporomycetes</taxon>
        <taxon>Peronosporales</taxon>
        <taxon>Peronosporaceae</taxon>
        <taxon>Phytophthora</taxon>
    </lineage>
</organism>
<evidence type="ECO:0000313" key="1">
    <source>
        <dbReference type="EMBL" id="ETI44713.1"/>
    </source>
</evidence>
<keyword evidence="2" id="KW-1185">Reference proteome</keyword>
<reference evidence="1 2" key="1">
    <citation type="submission" date="2013-11" db="EMBL/GenBank/DDBJ databases">
        <title>The Genome Sequence of Phytophthora parasitica P1569.</title>
        <authorList>
            <consortium name="The Broad Institute Genomics Platform"/>
            <person name="Russ C."/>
            <person name="Tyler B."/>
            <person name="Panabieres F."/>
            <person name="Shan W."/>
            <person name="Tripathy S."/>
            <person name="Grunwald N."/>
            <person name="Machado M."/>
            <person name="Johnson C.S."/>
            <person name="Arredondo F."/>
            <person name="Hong C."/>
            <person name="Coffey M."/>
            <person name="Young S.K."/>
            <person name="Zeng Q."/>
            <person name="Gargeya S."/>
            <person name="Fitzgerald M."/>
            <person name="Abouelleil A."/>
            <person name="Alvarado L."/>
            <person name="Chapman S.B."/>
            <person name="Gainer-Dewar J."/>
            <person name="Goldberg J."/>
            <person name="Griggs A."/>
            <person name="Gujja S."/>
            <person name="Hansen M."/>
            <person name="Howarth C."/>
            <person name="Imamovic A."/>
            <person name="Ireland A."/>
            <person name="Larimer J."/>
            <person name="McCowan C."/>
            <person name="Murphy C."/>
            <person name="Pearson M."/>
            <person name="Poon T.W."/>
            <person name="Priest M."/>
            <person name="Roberts A."/>
            <person name="Saif S."/>
            <person name="Shea T."/>
            <person name="Sykes S."/>
            <person name="Wortman J."/>
            <person name="Nusbaum C."/>
            <person name="Birren B."/>
        </authorList>
    </citation>
    <scope>NUCLEOTIDE SEQUENCE [LARGE SCALE GENOMIC DNA]</scope>
    <source>
        <strain evidence="1 2">P1569</strain>
    </source>
</reference>
<dbReference type="Proteomes" id="UP000018721">
    <property type="component" value="Unassembled WGS sequence"/>
</dbReference>
<name>V9F1S7_PHYNI</name>
<dbReference type="EMBL" id="ANIZ01001784">
    <property type="protein sequence ID" value="ETI44713.1"/>
    <property type="molecule type" value="Genomic_DNA"/>
</dbReference>
<gene>
    <name evidence="1" type="ORF">F443_10590</name>
</gene>
<proteinExistence type="predicted"/>
<evidence type="ECO:0000313" key="2">
    <source>
        <dbReference type="Proteomes" id="UP000018721"/>
    </source>
</evidence>
<sequence>MTTTPKGSDGEQETFFQVNEPTGSSLLQDDARVESTASRQTASKFRTTAAGSDFMFVLPKIKTYPMQYAVTALHSAKNLARILLSDIQLGNIASSNAKCDGAIYPRSKVFWSTSTLYETSMLCLSLLLGLHLD</sequence>
<protein>
    <submittedName>
        <fullName evidence="1">Uncharacterized protein</fullName>
    </submittedName>
</protein>
<dbReference type="AlphaFoldDB" id="V9F1S7"/>
<comment type="caution">
    <text evidence="1">The sequence shown here is derived from an EMBL/GenBank/DDBJ whole genome shotgun (WGS) entry which is preliminary data.</text>
</comment>
<accession>V9F1S7</accession>
<dbReference type="HOGENOM" id="CLU_1910787_0_0_1"/>